<organism evidence="4 5">
    <name type="scientific">Thamnocephalis sphaerospora</name>
    <dbReference type="NCBI Taxonomy" id="78915"/>
    <lineage>
        <taxon>Eukaryota</taxon>
        <taxon>Fungi</taxon>
        <taxon>Fungi incertae sedis</taxon>
        <taxon>Zoopagomycota</taxon>
        <taxon>Zoopagomycotina</taxon>
        <taxon>Zoopagomycetes</taxon>
        <taxon>Zoopagales</taxon>
        <taxon>Sigmoideomycetaceae</taxon>
        <taxon>Thamnocephalis</taxon>
    </lineage>
</organism>
<keyword evidence="5" id="KW-1185">Reference proteome</keyword>
<dbReference type="PANTHER" id="PTHR48051:SF1">
    <property type="entry name" value="RAS SUPPRESSOR PROTEIN 1"/>
    <property type="match status" value="1"/>
</dbReference>
<dbReference type="InterPro" id="IPR001611">
    <property type="entry name" value="Leu-rich_rpt"/>
</dbReference>
<evidence type="ECO:0000313" key="4">
    <source>
        <dbReference type="EMBL" id="RKP07769.1"/>
    </source>
</evidence>
<keyword evidence="2" id="KW-0677">Repeat</keyword>
<dbReference type="InterPro" id="IPR050216">
    <property type="entry name" value="LRR_domain-containing"/>
</dbReference>
<keyword evidence="1" id="KW-0433">Leucine-rich repeat</keyword>
<protein>
    <submittedName>
        <fullName evidence="4">Uncharacterized protein</fullName>
    </submittedName>
</protein>
<evidence type="ECO:0000313" key="5">
    <source>
        <dbReference type="Proteomes" id="UP000271241"/>
    </source>
</evidence>
<dbReference type="Proteomes" id="UP000271241">
    <property type="component" value="Unassembled WGS sequence"/>
</dbReference>
<evidence type="ECO:0000256" key="2">
    <source>
        <dbReference type="ARBA" id="ARBA00022737"/>
    </source>
</evidence>
<dbReference type="InterPro" id="IPR003591">
    <property type="entry name" value="Leu-rich_rpt_typical-subtyp"/>
</dbReference>
<sequence length="411" mass="45902">MTAAAESREVVLWQLSTQGVDGYALTRYSASAEPSRRSSPSSAPDRTRQGRNHGRRSTDTTLVPFNDSSVVGLSRQQITHFRVLPAAIPHLDALRALHLEGNRLTVLPESICRLRLEILNVGNNHLRRLPDTIGALSELSELYVHGNRLRQLPQSVAHLTRLRVLDVCDNRLPWLPIELRQLPRLTVVWTKGNRFVRPVHRKAATVASRMADGWCTSDDSSDDDDNDDNEISDDKTGEQAAWTEYSVMGSGTDDPFIPSSSHASVRTITDGSMQRVRRMPKREVVCTQTSRYGLAARCAQHIGRQLLIEPHAYCPQRAACTVLDECWMDTYIPRRLQQQVRGDMAYGHCNACASPMYHDTLAVMVWARLRKTMVPLHCWCCSLVCLSKVHAALLEATPSTQTPQADVPAAP</sequence>
<dbReference type="PANTHER" id="PTHR48051">
    <property type="match status" value="1"/>
</dbReference>
<evidence type="ECO:0000256" key="3">
    <source>
        <dbReference type="SAM" id="MobiDB-lite"/>
    </source>
</evidence>
<dbReference type="Pfam" id="PF13855">
    <property type="entry name" value="LRR_8"/>
    <property type="match status" value="1"/>
</dbReference>
<dbReference type="OrthoDB" id="1394818at2759"/>
<feature type="region of interest" description="Disordered" evidence="3">
    <location>
        <begin position="28"/>
        <end position="63"/>
    </location>
</feature>
<dbReference type="GO" id="GO:0005737">
    <property type="term" value="C:cytoplasm"/>
    <property type="evidence" value="ECO:0007669"/>
    <property type="project" value="TreeGrafter"/>
</dbReference>
<evidence type="ECO:0000256" key="1">
    <source>
        <dbReference type="ARBA" id="ARBA00022614"/>
    </source>
</evidence>
<accession>A0A4V1IWJ4</accession>
<dbReference type="Gene3D" id="3.80.10.10">
    <property type="entry name" value="Ribonuclease Inhibitor"/>
    <property type="match status" value="1"/>
</dbReference>
<dbReference type="SMART" id="SM00364">
    <property type="entry name" value="LRR_BAC"/>
    <property type="match status" value="3"/>
</dbReference>
<gene>
    <name evidence="4" type="ORF">THASP1DRAFT_30424</name>
</gene>
<feature type="compositionally biased region" description="Low complexity" evidence="3">
    <location>
        <begin position="28"/>
        <end position="44"/>
    </location>
</feature>
<dbReference type="InterPro" id="IPR032675">
    <property type="entry name" value="LRR_dom_sf"/>
</dbReference>
<dbReference type="EMBL" id="KZ992675">
    <property type="protein sequence ID" value="RKP07769.1"/>
    <property type="molecule type" value="Genomic_DNA"/>
</dbReference>
<dbReference type="AlphaFoldDB" id="A0A4V1IWJ4"/>
<reference evidence="5" key="1">
    <citation type="journal article" date="2018" name="Nat. Microbiol.">
        <title>Leveraging single-cell genomics to expand the fungal tree of life.</title>
        <authorList>
            <person name="Ahrendt S.R."/>
            <person name="Quandt C.A."/>
            <person name="Ciobanu D."/>
            <person name="Clum A."/>
            <person name="Salamov A."/>
            <person name="Andreopoulos B."/>
            <person name="Cheng J.F."/>
            <person name="Woyke T."/>
            <person name="Pelin A."/>
            <person name="Henrissat B."/>
            <person name="Reynolds N.K."/>
            <person name="Benny G.L."/>
            <person name="Smith M.E."/>
            <person name="James T.Y."/>
            <person name="Grigoriev I.V."/>
        </authorList>
    </citation>
    <scope>NUCLEOTIDE SEQUENCE [LARGE SCALE GENOMIC DNA]</scope>
    <source>
        <strain evidence="5">RSA 1356</strain>
    </source>
</reference>
<feature type="compositionally biased region" description="Acidic residues" evidence="3">
    <location>
        <begin position="219"/>
        <end position="231"/>
    </location>
</feature>
<dbReference type="SUPFAM" id="SSF52075">
    <property type="entry name" value="Outer arm dynein light chain 1"/>
    <property type="match status" value="1"/>
</dbReference>
<proteinExistence type="predicted"/>
<dbReference type="SMART" id="SM00369">
    <property type="entry name" value="LRR_TYP"/>
    <property type="match status" value="4"/>
</dbReference>
<dbReference type="STRING" id="78915.A0A4V1IWJ4"/>
<name>A0A4V1IWJ4_9FUNG</name>
<feature type="region of interest" description="Disordered" evidence="3">
    <location>
        <begin position="214"/>
        <end position="238"/>
    </location>
</feature>